<evidence type="ECO:0000259" key="4">
    <source>
        <dbReference type="Pfam" id="PF13407"/>
    </source>
</evidence>
<sequence length="301" mass="31381">MKRTMVLVLVVLLSSVSLLFAAGSKETSGAPRIAVVTPYMANATTAYVIEAFKADAEAKGWKVSISDTAGDFGLLVSRIEDAVSQGVSAIVLGMGDPVQMTKGLDAAKKANIPVFGLDAGLVDGVVLNITSDNADLGRQTAKVLAEALGGSGNVVMYTHDPHPGVRARAVGAAEVFASYPGIKVIQKVHIEVPGPVDNARKITEDLITAKTPMQGIWAGWDEPAYGTTQALDASAVKTVKVVGIDGTDFAKGEIAKKGPFLATIEQDFDTMASTLVEVIADYFAGKKPAADLIQIPGKLIQ</sequence>
<comment type="subcellular location">
    <subcellularLocation>
        <location evidence="1">Cell envelope</location>
    </subcellularLocation>
</comment>
<name>A0A644XZ93_9ZZZZ</name>
<dbReference type="GO" id="GO:0030246">
    <property type="term" value="F:carbohydrate binding"/>
    <property type="evidence" value="ECO:0007669"/>
    <property type="project" value="UniProtKB-ARBA"/>
</dbReference>
<dbReference type="CDD" id="cd01536">
    <property type="entry name" value="PBP1_ABC_sugar_binding-like"/>
    <property type="match status" value="1"/>
</dbReference>
<comment type="caution">
    <text evidence="5">The sequence shown here is derived from an EMBL/GenBank/DDBJ whole genome shotgun (WGS) entry which is preliminary data.</text>
</comment>
<dbReference type="InterPro" id="IPR025997">
    <property type="entry name" value="SBP_2_dom"/>
</dbReference>
<dbReference type="Gene3D" id="3.40.50.2300">
    <property type="match status" value="2"/>
</dbReference>
<dbReference type="GO" id="GO:0030313">
    <property type="term" value="C:cell envelope"/>
    <property type="evidence" value="ECO:0007669"/>
    <property type="project" value="UniProtKB-SubCell"/>
</dbReference>
<protein>
    <submittedName>
        <fullName evidence="5">Ribose import binding protein RbsB</fullName>
    </submittedName>
</protein>
<organism evidence="5">
    <name type="scientific">bioreactor metagenome</name>
    <dbReference type="NCBI Taxonomy" id="1076179"/>
    <lineage>
        <taxon>unclassified sequences</taxon>
        <taxon>metagenomes</taxon>
        <taxon>ecological metagenomes</taxon>
    </lineage>
</organism>
<evidence type="ECO:0000256" key="2">
    <source>
        <dbReference type="ARBA" id="ARBA00007639"/>
    </source>
</evidence>
<dbReference type="AlphaFoldDB" id="A0A644XZ93"/>
<accession>A0A644XZ93</accession>
<dbReference type="SUPFAM" id="SSF53822">
    <property type="entry name" value="Periplasmic binding protein-like I"/>
    <property type="match status" value="1"/>
</dbReference>
<dbReference type="EMBL" id="VSSQ01003158">
    <property type="protein sequence ID" value="MPM19344.1"/>
    <property type="molecule type" value="Genomic_DNA"/>
</dbReference>
<evidence type="ECO:0000256" key="1">
    <source>
        <dbReference type="ARBA" id="ARBA00004196"/>
    </source>
</evidence>
<keyword evidence="3" id="KW-0732">Signal</keyword>
<evidence type="ECO:0000256" key="3">
    <source>
        <dbReference type="ARBA" id="ARBA00022729"/>
    </source>
</evidence>
<comment type="similarity">
    <text evidence="2">Belongs to the bacterial solute-binding protein 2 family.</text>
</comment>
<evidence type="ECO:0000313" key="5">
    <source>
        <dbReference type="EMBL" id="MPM19344.1"/>
    </source>
</evidence>
<dbReference type="PANTHER" id="PTHR46847">
    <property type="entry name" value="D-ALLOSE-BINDING PERIPLASMIC PROTEIN-RELATED"/>
    <property type="match status" value="1"/>
</dbReference>
<dbReference type="InterPro" id="IPR028082">
    <property type="entry name" value="Peripla_BP_I"/>
</dbReference>
<dbReference type="Pfam" id="PF13407">
    <property type="entry name" value="Peripla_BP_4"/>
    <property type="match status" value="1"/>
</dbReference>
<feature type="domain" description="Periplasmic binding protein" evidence="4">
    <location>
        <begin position="33"/>
        <end position="287"/>
    </location>
</feature>
<reference evidence="5" key="1">
    <citation type="submission" date="2019-08" db="EMBL/GenBank/DDBJ databases">
        <authorList>
            <person name="Kucharzyk K."/>
            <person name="Murdoch R.W."/>
            <person name="Higgins S."/>
            <person name="Loffler F."/>
        </authorList>
    </citation>
    <scope>NUCLEOTIDE SEQUENCE</scope>
</reference>
<dbReference type="PANTHER" id="PTHR46847:SF2">
    <property type="entry name" value="ABC TRANSPORTER SUGAR-BINDING PROTEIN"/>
    <property type="match status" value="1"/>
</dbReference>
<proteinExistence type="inferred from homology"/>
<gene>
    <name evidence="5" type="primary">rbsB_10</name>
    <name evidence="5" type="ORF">SDC9_65767</name>
</gene>